<dbReference type="SMART" id="SM00801">
    <property type="entry name" value="dDENN"/>
    <property type="match status" value="1"/>
</dbReference>
<dbReference type="InterPro" id="IPR005112">
    <property type="entry name" value="dDENN_dom"/>
</dbReference>
<dbReference type="PANTHER" id="PTHR13196:SF14">
    <property type="entry name" value="UDENN DOMAIN-CONTAINING PROTEIN"/>
    <property type="match status" value="1"/>
</dbReference>
<keyword evidence="5" id="KW-1185">Reference proteome</keyword>
<proteinExistence type="predicted"/>
<feature type="domain" description="UDENN" evidence="3">
    <location>
        <begin position="1"/>
        <end position="289"/>
    </location>
</feature>
<evidence type="ECO:0000256" key="2">
    <source>
        <dbReference type="ARBA" id="ARBA00023329"/>
    </source>
</evidence>
<evidence type="ECO:0000256" key="1">
    <source>
        <dbReference type="ARBA" id="ARBA00004132"/>
    </source>
</evidence>
<sequence length="409" mass="46170">MCSMLHERRILLTSKRLSRLSACVQAANALIYPMAWWVFSCTCSFLVAPSEIFPPLLHVVQAMIIMAAYLHPSPTNPSSGLSQVDYHLSCLSYLLLNSVVSSAPMPFLIGVPASTLATVLLWDVQSIKRSELGDLVILDCDTNTLDSPFDDLNNLPTEVLTNPAVQVTPLKKFFKSPPSQCTFIMYCKSRLRIALSGDLICGVKKLEPTKDCVQVVGDGVARTFLKALVWLIGGYWSALSLRSGEKITFSPESFIQSRPLPLQPFLHKMLQLQIFQQSGRRTCVSTTWCVCVPQFIEGRLKQLNLGRGLFDEFECEVSLYEGKHNTRLRAQYREWLNTMKKESGAFFKSVKSKVKDTSKQAYRDLRSKLQDLQHKDLSRRASHPFDLHPALHRPKPMCQSSFIYQDNVT</sequence>
<reference evidence="4 5" key="1">
    <citation type="submission" date="2022-01" db="EMBL/GenBank/DDBJ databases">
        <title>A chromosomal length assembly of Cordylochernes scorpioides.</title>
        <authorList>
            <person name="Zeh D."/>
            <person name="Zeh J."/>
        </authorList>
    </citation>
    <scope>NUCLEOTIDE SEQUENCE [LARGE SCALE GENOMIC DNA]</scope>
    <source>
        <strain evidence="4">IN4F17</strain>
        <tissue evidence="4">Whole Body</tissue>
    </source>
</reference>
<accession>A0ABY6K0Z9</accession>
<dbReference type="PROSITE" id="PS50211">
    <property type="entry name" value="DENN"/>
    <property type="match status" value="1"/>
</dbReference>
<dbReference type="Proteomes" id="UP001235939">
    <property type="component" value="Chromosome 02"/>
</dbReference>
<dbReference type="Pfam" id="PF02141">
    <property type="entry name" value="DENN"/>
    <property type="match status" value="1"/>
</dbReference>
<organism evidence="4 5">
    <name type="scientific">Cordylochernes scorpioides</name>
    <dbReference type="NCBI Taxonomy" id="51811"/>
    <lineage>
        <taxon>Eukaryota</taxon>
        <taxon>Metazoa</taxon>
        <taxon>Ecdysozoa</taxon>
        <taxon>Arthropoda</taxon>
        <taxon>Chelicerata</taxon>
        <taxon>Arachnida</taxon>
        <taxon>Pseudoscorpiones</taxon>
        <taxon>Cheliferoidea</taxon>
        <taxon>Chernetidae</taxon>
        <taxon>Cordylochernes</taxon>
    </lineage>
</organism>
<evidence type="ECO:0000259" key="3">
    <source>
        <dbReference type="PROSITE" id="PS50211"/>
    </source>
</evidence>
<dbReference type="InterPro" id="IPR040032">
    <property type="entry name" value="DENND1A/B/C"/>
</dbReference>
<evidence type="ECO:0000313" key="5">
    <source>
        <dbReference type="Proteomes" id="UP001235939"/>
    </source>
</evidence>
<evidence type="ECO:0000313" key="4">
    <source>
        <dbReference type="EMBL" id="UYV62478.1"/>
    </source>
</evidence>
<dbReference type="Gene3D" id="3.40.50.11500">
    <property type="match status" value="1"/>
</dbReference>
<gene>
    <name evidence="4" type="ORF">LAZ67_2000736</name>
</gene>
<comment type="subcellular location">
    <subcellularLocation>
        <location evidence="1">Cytoplasmic vesicle</location>
        <location evidence="1">Clathrin-coated vesicle</location>
    </subcellularLocation>
</comment>
<dbReference type="InterPro" id="IPR037516">
    <property type="entry name" value="Tripartite_DENN"/>
</dbReference>
<dbReference type="InterPro" id="IPR001194">
    <property type="entry name" value="cDENN_dom"/>
</dbReference>
<dbReference type="Gene3D" id="6.10.140.1000">
    <property type="match status" value="1"/>
</dbReference>
<dbReference type="InterPro" id="IPR043153">
    <property type="entry name" value="DENN_C"/>
</dbReference>
<name>A0ABY6K0Z9_9ARAC</name>
<dbReference type="PANTHER" id="PTHR13196">
    <property type="entry name" value="DENN DOMAIN-CONTAINING"/>
    <property type="match status" value="1"/>
</dbReference>
<keyword evidence="2" id="KW-0968">Cytoplasmic vesicle</keyword>
<protein>
    <submittedName>
        <fullName evidence="4">DENND1A</fullName>
    </submittedName>
</protein>
<dbReference type="EMBL" id="CP092864">
    <property type="protein sequence ID" value="UYV62478.1"/>
    <property type="molecule type" value="Genomic_DNA"/>
</dbReference>